<reference evidence="3" key="1">
    <citation type="submission" date="2021-12" db="EMBL/GenBank/DDBJ databases">
        <title>Enterovibrio ZSDZ35 sp. nov. and Enterovibrio ZSDZ42 sp. nov., isolated from coastal seawater in Qingdao.</title>
        <authorList>
            <person name="Zhang P."/>
        </authorList>
    </citation>
    <scope>NUCLEOTIDE SEQUENCE</scope>
    <source>
        <strain evidence="3">ZSDZ35</strain>
    </source>
</reference>
<dbReference type="EMBL" id="JAJUBB010000001">
    <property type="protein sequence ID" value="MDD1779676.1"/>
    <property type="molecule type" value="Genomic_DNA"/>
</dbReference>
<dbReference type="Proteomes" id="UP001149821">
    <property type="component" value="Unassembled WGS sequence"/>
</dbReference>
<dbReference type="InterPro" id="IPR005220">
    <property type="entry name" value="CarO-like"/>
</dbReference>
<proteinExistence type="predicted"/>
<organism evidence="3 4">
    <name type="scientific">Enterovibrio qingdaonensis</name>
    <dbReference type="NCBI Taxonomy" id="2899818"/>
    <lineage>
        <taxon>Bacteria</taxon>
        <taxon>Pseudomonadati</taxon>
        <taxon>Pseudomonadota</taxon>
        <taxon>Gammaproteobacteria</taxon>
        <taxon>Vibrionales</taxon>
        <taxon>Vibrionaceae</taxon>
        <taxon>Enterovibrio</taxon>
    </lineage>
</organism>
<keyword evidence="1 2" id="KW-0732">Signal</keyword>
<feature type="chain" id="PRO_5045997438" evidence="2">
    <location>
        <begin position="23"/>
        <end position="125"/>
    </location>
</feature>
<evidence type="ECO:0000256" key="1">
    <source>
        <dbReference type="ARBA" id="ARBA00022729"/>
    </source>
</evidence>
<dbReference type="InterPro" id="IPR036700">
    <property type="entry name" value="BOBF_sf"/>
</dbReference>
<dbReference type="Gene3D" id="2.40.50.200">
    <property type="entry name" value="Bacterial OB-fold"/>
    <property type="match status" value="1"/>
</dbReference>
<dbReference type="Pfam" id="PF04076">
    <property type="entry name" value="BOF"/>
    <property type="match status" value="1"/>
</dbReference>
<gene>
    <name evidence="3" type="ORF">LRP49_00580</name>
</gene>
<evidence type="ECO:0000256" key="2">
    <source>
        <dbReference type="SAM" id="SignalP"/>
    </source>
</evidence>
<dbReference type="RefSeq" id="WP_274139476.1">
    <property type="nucleotide sequence ID" value="NZ_JAJUBB010000001.1"/>
</dbReference>
<comment type="caution">
    <text evidence="3">The sequence shown here is derived from an EMBL/GenBank/DDBJ whole genome shotgun (WGS) entry which is preliminary data.</text>
</comment>
<sequence length="125" mass="13132">MKTKYCAIALILGSSLLNPAFAATNTQTTATVQATSSVSNVLNANAAMDDQNVVLTGYIVDSLGNEMYTFKDSTGMITVEIDDEDMAAIDVDATTQVVLVGEVDVEPNANTIAVDNILLANNPND</sequence>
<dbReference type="SUPFAM" id="SSF101756">
    <property type="entry name" value="Hypothetical protein YgiW"/>
    <property type="match status" value="1"/>
</dbReference>
<feature type="signal peptide" evidence="2">
    <location>
        <begin position="1"/>
        <end position="22"/>
    </location>
</feature>
<accession>A0ABT5QFC1</accession>
<dbReference type="NCBIfam" id="NF033674">
    <property type="entry name" value="stress_OB_fold"/>
    <property type="match status" value="1"/>
</dbReference>
<dbReference type="PANTHER" id="PTHR36571:SF1">
    <property type="entry name" value="PROTEIN YGIW"/>
    <property type="match status" value="1"/>
</dbReference>
<name>A0ABT5QFC1_9GAMM</name>
<protein>
    <submittedName>
        <fullName evidence="3">NirD/YgiW/YdeI family stress tolerance protein</fullName>
    </submittedName>
</protein>
<evidence type="ECO:0000313" key="3">
    <source>
        <dbReference type="EMBL" id="MDD1779676.1"/>
    </source>
</evidence>
<dbReference type="PANTHER" id="PTHR36571">
    <property type="entry name" value="PROTEIN YGIW"/>
    <property type="match status" value="1"/>
</dbReference>
<keyword evidence="4" id="KW-1185">Reference proteome</keyword>
<evidence type="ECO:0000313" key="4">
    <source>
        <dbReference type="Proteomes" id="UP001149821"/>
    </source>
</evidence>